<dbReference type="EMBL" id="VCBC01000003">
    <property type="protein sequence ID" value="TLU67302.1"/>
    <property type="molecule type" value="Genomic_DNA"/>
</dbReference>
<accession>A0A5R9IPU4</accession>
<reference evidence="1 2" key="1">
    <citation type="submission" date="2019-05" db="EMBL/GenBank/DDBJ databases">
        <title>Genome sequences of Thalassotalea litorea 1K03283.</title>
        <authorList>
            <person name="Zhang D."/>
        </authorList>
    </citation>
    <scope>NUCLEOTIDE SEQUENCE [LARGE SCALE GENOMIC DNA]</scope>
    <source>
        <strain evidence="1 2">MCCC 1K03283</strain>
    </source>
</reference>
<dbReference type="AlphaFoldDB" id="A0A5R9IPU4"/>
<dbReference type="NCBIfam" id="TIGR02922">
    <property type="entry name" value="TIGR02922 family protein"/>
    <property type="match status" value="1"/>
</dbReference>
<dbReference type="InterPro" id="IPR014271">
    <property type="entry name" value="CHP02922"/>
</dbReference>
<organism evidence="1 2">
    <name type="scientific">Thalassotalea litorea</name>
    <dbReference type="NCBI Taxonomy" id="2020715"/>
    <lineage>
        <taxon>Bacteria</taxon>
        <taxon>Pseudomonadati</taxon>
        <taxon>Pseudomonadota</taxon>
        <taxon>Gammaproteobacteria</taxon>
        <taxon>Alteromonadales</taxon>
        <taxon>Colwelliaceae</taxon>
        <taxon>Thalassotalea</taxon>
    </lineage>
</organism>
<sequence length="67" mass="7477">MKVTVIYYDNNSLELHHKFLTVQCKSNGRVIIPEDYKIGKSIIAVCEGEVDVLNKVGDRILPVSVCA</sequence>
<name>A0A5R9IPU4_9GAMM</name>
<proteinExistence type="predicted"/>
<gene>
    <name evidence="1" type="ORF">FE810_03190</name>
</gene>
<evidence type="ECO:0000313" key="1">
    <source>
        <dbReference type="EMBL" id="TLU67302.1"/>
    </source>
</evidence>
<dbReference type="RefSeq" id="WP_138318584.1">
    <property type="nucleotide sequence ID" value="NZ_VCBC01000003.1"/>
</dbReference>
<comment type="caution">
    <text evidence="1">The sequence shown here is derived from an EMBL/GenBank/DDBJ whole genome shotgun (WGS) entry which is preliminary data.</text>
</comment>
<dbReference type="Pfam" id="PF09558">
    <property type="entry name" value="DUF2375"/>
    <property type="match status" value="1"/>
</dbReference>
<dbReference type="OrthoDB" id="6228741at2"/>
<protein>
    <submittedName>
        <fullName evidence="1">TIGR02922 family protein</fullName>
    </submittedName>
</protein>
<keyword evidence="2" id="KW-1185">Reference proteome</keyword>
<dbReference type="Proteomes" id="UP000307790">
    <property type="component" value="Unassembled WGS sequence"/>
</dbReference>
<evidence type="ECO:0000313" key="2">
    <source>
        <dbReference type="Proteomes" id="UP000307790"/>
    </source>
</evidence>